<sequence length="256" mass="26826">MSKQFSLPFNPINWPAVPHDHTGDDNLGLSTSDTVQRYVAGTRHLAWDGSIYKYGKASAVMTSYQAGAKFTDTAADVTYESLPGGEAAGGRTLTITQGSITEDLYQGGLLTLFYSGTGDGTTFAIQGNDATSGTITRLYLDRPLPADVTSSHSLELFPNPYMAIAQNSSAGESVVGPPMAIIAASSFGWFKTRGPAFLSAQANVGVAYTQAAYWRHDGSVDVGTSAGAAFVTDQYAGYSLSDGVTAGPLIMLQGSF</sequence>
<organism evidence="1">
    <name type="scientific">marine sediment metagenome</name>
    <dbReference type="NCBI Taxonomy" id="412755"/>
    <lineage>
        <taxon>unclassified sequences</taxon>
        <taxon>metagenomes</taxon>
        <taxon>ecological metagenomes</taxon>
    </lineage>
</organism>
<reference evidence="1" key="1">
    <citation type="journal article" date="2015" name="Nature">
        <title>Complex archaea that bridge the gap between prokaryotes and eukaryotes.</title>
        <authorList>
            <person name="Spang A."/>
            <person name="Saw J.H."/>
            <person name="Jorgensen S.L."/>
            <person name="Zaremba-Niedzwiedzka K."/>
            <person name="Martijn J."/>
            <person name="Lind A.E."/>
            <person name="van Eijk R."/>
            <person name="Schleper C."/>
            <person name="Guy L."/>
            <person name="Ettema T.J."/>
        </authorList>
    </citation>
    <scope>NUCLEOTIDE SEQUENCE</scope>
</reference>
<comment type="caution">
    <text evidence="1">The sequence shown here is derived from an EMBL/GenBank/DDBJ whole genome shotgun (WGS) entry which is preliminary data.</text>
</comment>
<accession>A0A0F9BRI5</accession>
<dbReference type="EMBL" id="LAZR01036565">
    <property type="protein sequence ID" value="KKL24519.1"/>
    <property type="molecule type" value="Genomic_DNA"/>
</dbReference>
<evidence type="ECO:0000313" key="1">
    <source>
        <dbReference type="EMBL" id="KKL24519.1"/>
    </source>
</evidence>
<gene>
    <name evidence="1" type="ORF">LCGC14_2414510</name>
</gene>
<protein>
    <submittedName>
        <fullName evidence="1">Uncharacterized protein</fullName>
    </submittedName>
</protein>
<name>A0A0F9BRI5_9ZZZZ</name>
<proteinExistence type="predicted"/>
<dbReference type="AlphaFoldDB" id="A0A0F9BRI5"/>